<evidence type="ECO:0000313" key="2">
    <source>
        <dbReference type="EMBL" id="KAK3375064.1"/>
    </source>
</evidence>
<name>A0AAE0KEJ5_9PEZI</name>
<reference evidence="2" key="2">
    <citation type="submission" date="2023-06" db="EMBL/GenBank/DDBJ databases">
        <authorList>
            <consortium name="Lawrence Berkeley National Laboratory"/>
            <person name="Haridas S."/>
            <person name="Hensen N."/>
            <person name="Bonometti L."/>
            <person name="Westerberg I."/>
            <person name="Brannstrom I.O."/>
            <person name="Guillou S."/>
            <person name="Cros-Aarteil S."/>
            <person name="Calhoun S."/>
            <person name="Kuo A."/>
            <person name="Mondo S."/>
            <person name="Pangilinan J."/>
            <person name="Riley R."/>
            <person name="LaButti K."/>
            <person name="Andreopoulos B."/>
            <person name="Lipzen A."/>
            <person name="Chen C."/>
            <person name="Yanf M."/>
            <person name="Daum C."/>
            <person name="Ng V."/>
            <person name="Clum A."/>
            <person name="Steindorff A."/>
            <person name="Ohm R."/>
            <person name="Martin F."/>
            <person name="Silar P."/>
            <person name="Natvig D."/>
            <person name="Lalanne C."/>
            <person name="Gautier V."/>
            <person name="Ament-velasquez S.L."/>
            <person name="Kruys A."/>
            <person name="Hutchinson M.I."/>
            <person name="Powell A.J."/>
            <person name="Barry K."/>
            <person name="Miller A.N."/>
            <person name="Grigoriev I.V."/>
            <person name="Debuchy R."/>
            <person name="Gladieux P."/>
            <person name="Thoren M.H."/>
            <person name="Johannesson H."/>
        </authorList>
    </citation>
    <scope>NUCLEOTIDE SEQUENCE</scope>
    <source>
        <strain evidence="2">CBS 232.78</strain>
    </source>
</reference>
<proteinExistence type="predicted"/>
<dbReference type="Proteomes" id="UP001285441">
    <property type="component" value="Unassembled WGS sequence"/>
</dbReference>
<feature type="transmembrane region" description="Helical" evidence="1">
    <location>
        <begin position="81"/>
        <end position="107"/>
    </location>
</feature>
<accession>A0AAE0KEJ5</accession>
<organism evidence="2 3">
    <name type="scientific">Podospora didyma</name>
    <dbReference type="NCBI Taxonomy" id="330526"/>
    <lineage>
        <taxon>Eukaryota</taxon>
        <taxon>Fungi</taxon>
        <taxon>Dikarya</taxon>
        <taxon>Ascomycota</taxon>
        <taxon>Pezizomycotina</taxon>
        <taxon>Sordariomycetes</taxon>
        <taxon>Sordariomycetidae</taxon>
        <taxon>Sordariales</taxon>
        <taxon>Podosporaceae</taxon>
        <taxon>Podospora</taxon>
    </lineage>
</organism>
<sequence length="223" mass="24366">MEKGHSQTSGSEFEAESQDLHLQAKVRSIRTLDNARIGTTALALLMGITILGVSGNTLKVYDDTHVPYDFLLPLWPDEFNIRPTVALVVGSAIVTLSNIAALCFSKVQLLRNKTITNTSVMFLAPFVGLAAALIAMIFFYAVNASDTVDTFLSWTCRWKAVPMGQSPHWDTLCQQSHAGLYLAILLIPVEAVALGLAAYQFKQERYTGAYVNARKNVNSPALS</sequence>
<keyword evidence="1" id="KW-1133">Transmembrane helix</keyword>
<gene>
    <name evidence="2" type="ORF">B0H63DRAFT_526349</name>
</gene>
<feature type="transmembrane region" description="Helical" evidence="1">
    <location>
        <begin position="178"/>
        <end position="199"/>
    </location>
</feature>
<feature type="transmembrane region" description="Helical" evidence="1">
    <location>
        <begin position="119"/>
        <end position="142"/>
    </location>
</feature>
<protein>
    <submittedName>
        <fullName evidence="2">Uncharacterized protein</fullName>
    </submittedName>
</protein>
<evidence type="ECO:0000256" key="1">
    <source>
        <dbReference type="SAM" id="Phobius"/>
    </source>
</evidence>
<reference evidence="2" key="1">
    <citation type="journal article" date="2023" name="Mol. Phylogenet. Evol.">
        <title>Genome-scale phylogeny and comparative genomics of the fungal order Sordariales.</title>
        <authorList>
            <person name="Hensen N."/>
            <person name="Bonometti L."/>
            <person name="Westerberg I."/>
            <person name="Brannstrom I.O."/>
            <person name="Guillou S."/>
            <person name="Cros-Aarteil S."/>
            <person name="Calhoun S."/>
            <person name="Haridas S."/>
            <person name="Kuo A."/>
            <person name="Mondo S."/>
            <person name="Pangilinan J."/>
            <person name="Riley R."/>
            <person name="LaButti K."/>
            <person name="Andreopoulos B."/>
            <person name="Lipzen A."/>
            <person name="Chen C."/>
            <person name="Yan M."/>
            <person name="Daum C."/>
            <person name="Ng V."/>
            <person name="Clum A."/>
            <person name="Steindorff A."/>
            <person name="Ohm R.A."/>
            <person name="Martin F."/>
            <person name="Silar P."/>
            <person name="Natvig D.O."/>
            <person name="Lalanne C."/>
            <person name="Gautier V."/>
            <person name="Ament-Velasquez S.L."/>
            <person name="Kruys A."/>
            <person name="Hutchinson M.I."/>
            <person name="Powell A.J."/>
            <person name="Barry K."/>
            <person name="Miller A.N."/>
            <person name="Grigoriev I.V."/>
            <person name="Debuchy R."/>
            <person name="Gladieux P."/>
            <person name="Hiltunen Thoren M."/>
            <person name="Johannesson H."/>
        </authorList>
    </citation>
    <scope>NUCLEOTIDE SEQUENCE</scope>
    <source>
        <strain evidence="2">CBS 232.78</strain>
    </source>
</reference>
<dbReference type="EMBL" id="JAULSW010000007">
    <property type="protein sequence ID" value="KAK3375064.1"/>
    <property type="molecule type" value="Genomic_DNA"/>
</dbReference>
<evidence type="ECO:0000313" key="3">
    <source>
        <dbReference type="Proteomes" id="UP001285441"/>
    </source>
</evidence>
<keyword evidence="3" id="KW-1185">Reference proteome</keyword>
<keyword evidence="1" id="KW-0812">Transmembrane</keyword>
<keyword evidence="1" id="KW-0472">Membrane</keyword>
<comment type="caution">
    <text evidence="2">The sequence shown here is derived from an EMBL/GenBank/DDBJ whole genome shotgun (WGS) entry which is preliminary data.</text>
</comment>
<feature type="transmembrane region" description="Helical" evidence="1">
    <location>
        <begin position="37"/>
        <end position="61"/>
    </location>
</feature>
<dbReference type="AlphaFoldDB" id="A0AAE0KEJ5"/>